<reference evidence="2 3" key="1">
    <citation type="submission" date="2021-01" db="EMBL/GenBank/DDBJ databases">
        <title>Whole genome shotgun sequence of Actinoplanes deccanensis NBRC 13994.</title>
        <authorList>
            <person name="Komaki H."/>
            <person name="Tamura T."/>
        </authorList>
    </citation>
    <scope>NUCLEOTIDE SEQUENCE [LARGE SCALE GENOMIC DNA]</scope>
    <source>
        <strain evidence="2 3">NBRC 13994</strain>
    </source>
</reference>
<organism evidence="2 3">
    <name type="scientific">Paractinoplanes deccanensis</name>
    <dbReference type="NCBI Taxonomy" id="113561"/>
    <lineage>
        <taxon>Bacteria</taxon>
        <taxon>Bacillati</taxon>
        <taxon>Actinomycetota</taxon>
        <taxon>Actinomycetes</taxon>
        <taxon>Micromonosporales</taxon>
        <taxon>Micromonosporaceae</taxon>
        <taxon>Paractinoplanes</taxon>
    </lineage>
</organism>
<evidence type="ECO:0000313" key="2">
    <source>
        <dbReference type="EMBL" id="GID78307.1"/>
    </source>
</evidence>
<comment type="caution">
    <text evidence="2">The sequence shown here is derived from an EMBL/GenBank/DDBJ whole genome shotgun (WGS) entry which is preliminary data.</text>
</comment>
<evidence type="ECO:0000313" key="3">
    <source>
        <dbReference type="Proteomes" id="UP000609879"/>
    </source>
</evidence>
<keyword evidence="3" id="KW-1185">Reference proteome</keyword>
<dbReference type="Proteomes" id="UP000609879">
    <property type="component" value="Unassembled WGS sequence"/>
</dbReference>
<dbReference type="RefSeq" id="WP_239169271.1">
    <property type="nucleotide sequence ID" value="NZ_BAAABO010000028.1"/>
</dbReference>
<feature type="compositionally biased region" description="Basic residues" evidence="1">
    <location>
        <begin position="227"/>
        <end position="241"/>
    </location>
</feature>
<evidence type="ECO:0000256" key="1">
    <source>
        <dbReference type="SAM" id="MobiDB-lite"/>
    </source>
</evidence>
<dbReference type="EMBL" id="BOMI01000145">
    <property type="protein sequence ID" value="GID78307.1"/>
    <property type="molecule type" value="Genomic_DNA"/>
</dbReference>
<gene>
    <name evidence="2" type="ORF">Ade02nite_69480</name>
</gene>
<feature type="region of interest" description="Disordered" evidence="1">
    <location>
        <begin position="213"/>
        <end position="241"/>
    </location>
</feature>
<protein>
    <submittedName>
        <fullName evidence="2">Uncharacterized protein</fullName>
    </submittedName>
</protein>
<proteinExistence type="predicted"/>
<sequence>MIKLTAERETIRLSFDLAVVAIDGWTDVSEVAAMVDRCQSRVHVEGELDERIVAFYERLRARFPDHPPHSYSDDSPWMSTPLDVGIDHVFMSLSFGERSDPAIRLIRELATEHGLTLWDPQDGSAHKPVTPPSRAEVAAWWRDLLDGRCDRAETFDRARPWVEDSPAAIDDPITSMGLQQLHGFALTADGRAGISTTTRRSCRIKAANRAETAYRTAHHSSLDGDHHGRRRRGAAPRRALA</sequence>
<accession>A0ABQ3YE80</accession>
<name>A0ABQ3YE80_9ACTN</name>